<keyword evidence="1" id="KW-0472">Membrane</keyword>
<dbReference type="Proteomes" id="UP000663848">
    <property type="component" value="Unassembled WGS sequence"/>
</dbReference>
<dbReference type="EMBL" id="CAJOBR010010693">
    <property type="protein sequence ID" value="CAF4900879.1"/>
    <property type="molecule type" value="Genomic_DNA"/>
</dbReference>
<dbReference type="Proteomes" id="UP000663825">
    <property type="component" value="Unassembled WGS sequence"/>
</dbReference>
<keyword evidence="1" id="KW-1133">Transmembrane helix</keyword>
<evidence type="ECO:0000313" key="4">
    <source>
        <dbReference type="EMBL" id="CAF3451755.1"/>
    </source>
</evidence>
<dbReference type="Proteomes" id="UP000663833">
    <property type="component" value="Unassembled WGS sequence"/>
</dbReference>
<evidence type="ECO:0000313" key="2">
    <source>
        <dbReference type="EMBL" id="CAF3359255.1"/>
    </source>
</evidence>
<protein>
    <submittedName>
        <fullName evidence="6">Uncharacterized protein</fullName>
    </submittedName>
</protein>
<evidence type="ECO:0000313" key="5">
    <source>
        <dbReference type="EMBL" id="CAF3552821.1"/>
    </source>
</evidence>
<sequence length="376" mass="44246">MKLIKYFIFASCRRLLLRIRRWYSIRRLVTTSIAVFIFSTFLLLFYYSILVILLNFCCSSSANIIISLTSTPKRFPCELPFTIHSLLTQTKLPKQIRLYLSPTSSFVNQTNLTLSRLKLHIKKVDPSIVIAKLFDKLVRIQLENEDYGPATKFLPILKEFHLLPTNELKSQAIMICDDDHYYHPHTIDVLLKYSNKYKNSIVGLRGWRIREDLTWGVSGAEELSYHVVEAFRLSEIYRVGVITANSAYVIRPSFFDSHIYVDFNGAPNDIRRVDDIWLNGHASERNIARLVVPSCCSSIGVTRTHELENYLISHHMTRSAANDHALKWFNRTWEKDLWYKFKGENRPQYRSWWTKVYREWINIILRLKFIIYVGFS</sequence>
<comment type="caution">
    <text evidence="6">The sequence shown here is derived from an EMBL/GenBank/DDBJ whole genome shotgun (WGS) entry which is preliminary data.</text>
</comment>
<dbReference type="Proteomes" id="UP000663862">
    <property type="component" value="Unassembled WGS sequence"/>
</dbReference>
<dbReference type="AlphaFoldDB" id="A0A818NUQ6"/>
<gene>
    <name evidence="2" type="ORF">FME351_LOCUS5260</name>
    <name evidence="3" type="ORF">GRG538_LOCUS8943</name>
    <name evidence="7" type="ORF">HFQ381_LOCUS17107</name>
    <name evidence="6" type="ORF">KIK155_LOCUS21359</name>
    <name evidence="5" type="ORF">LUA448_LOCUS28047</name>
    <name evidence="10" type="ORF">QYT958_LOCUS30780</name>
    <name evidence="4" type="ORF">TIS948_LOCUS31984</name>
    <name evidence="9" type="ORF">TOA249_LOCUS6926</name>
    <name evidence="8" type="ORF">TSG867_LOCUS14674</name>
</gene>
<dbReference type="Proteomes" id="UP000663865">
    <property type="component" value="Unassembled WGS sequence"/>
</dbReference>
<organism evidence="6 11">
    <name type="scientific">Rotaria socialis</name>
    <dbReference type="NCBI Taxonomy" id="392032"/>
    <lineage>
        <taxon>Eukaryota</taxon>
        <taxon>Metazoa</taxon>
        <taxon>Spiralia</taxon>
        <taxon>Gnathifera</taxon>
        <taxon>Rotifera</taxon>
        <taxon>Eurotatoria</taxon>
        <taxon>Bdelloidea</taxon>
        <taxon>Philodinida</taxon>
        <taxon>Philodinidae</taxon>
        <taxon>Rotaria</taxon>
    </lineage>
</organism>
<dbReference type="EMBL" id="CAJOBQ010000826">
    <property type="protein sequence ID" value="CAF4422728.1"/>
    <property type="molecule type" value="Genomic_DNA"/>
</dbReference>
<dbReference type="EMBL" id="CAJNYD010003916">
    <property type="protein sequence ID" value="CAF3552821.1"/>
    <property type="molecule type" value="Genomic_DNA"/>
</dbReference>
<reference evidence="6" key="1">
    <citation type="submission" date="2021-02" db="EMBL/GenBank/DDBJ databases">
        <authorList>
            <person name="Nowell W R."/>
        </authorList>
    </citation>
    <scope>NUCLEOTIDE SEQUENCE</scope>
</reference>
<dbReference type="EMBL" id="CAJNYT010000994">
    <property type="protein sequence ID" value="CAF3389116.1"/>
    <property type="molecule type" value="Genomic_DNA"/>
</dbReference>
<dbReference type="EMBL" id="CAJNXB010005841">
    <property type="protein sequence ID" value="CAF3451755.1"/>
    <property type="molecule type" value="Genomic_DNA"/>
</dbReference>
<feature type="transmembrane region" description="Helical" evidence="1">
    <location>
        <begin position="28"/>
        <end position="54"/>
    </location>
</feature>
<evidence type="ECO:0000313" key="10">
    <source>
        <dbReference type="EMBL" id="CAF4900879.1"/>
    </source>
</evidence>
<evidence type="ECO:0000256" key="1">
    <source>
        <dbReference type="SAM" id="Phobius"/>
    </source>
</evidence>
<evidence type="ECO:0000313" key="7">
    <source>
        <dbReference type="EMBL" id="CAF4356606.1"/>
    </source>
</evidence>
<dbReference type="EMBL" id="CAJOBO010001251">
    <property type="protein sequence ID" value="CAF4356606.1"/>
    <property type="molecule type" value="Genomic_DNA"/>
</dbReference>
<dbReference type="Proteomes" id="UP000663869">
    <property type="component" value="Unassembled WGS sequence"/>
</dbReference>
<proteinExistence type="predicted"/>
<keyword evidence="1" id="KW-0812">Transmembrane</keyword>
<dbReference type="Proteomes" id="UP000663872">
    <property type="component" value="Unassembled WGS sequence"/>
</dbReference>
<evidence type="ECO:0000313" key="11">
    <source>
        <dbReference type="Proteomes" id="UP000663865"/>
    </source>
</evidence>
<name>A0A818NUQ6_9BILA</name>
<evidence type="ECO:0000313" key="6">
    <source>
        <dbReference type="EMBL" id="CAF3609636.1"/>
    </source>
</evidence>
<dbReference type="EMBL" id="CAJNYU010000419">
    <property type="protein sequence ID" value="CAF3359255.1"/>
    <property type="molecule type" value="Genomic_DNA"/>
</dbReference>
<dbReference type="Proteomes" id="UP000663838">
    <property type="component" value="Unassembled WGS sequence"/>
</dbReference>
<evidence type="ECO:0000313" key="8">
    <source>
        <dbReference type="EMBL" id="CAF4422728.1"/>
    </source>
</evidence>
<accession>A0A818NUQ6</accession>
<dbReference type="EMBL" id="CAJOBS010000302">
    <property type="protein sequence ID" value="CAF4546997.1"/>
    <property type="molecule type" value="Genomic_DNA"/>
</dbReference>
<dbReference type="Proteomes" id="UP000663851">
    <property type="component" value="Unassembled WGS sequence"/>
</dbReference>
<dbReference type="OrthoDB" id="414863at2759"/>
<evidence type="ECO:0000313" key="3">
    <source>
        <dbReference type="EMBL" id="CAF3389116.1"/>
    </source>
</evidence>
<evidence type="ECO:0000313" key="9">
    <source>
        <dbReference type="EMBL" id="CAF4546997.1"/>
    </source>
</evidence>
<dbReference type="EMBL" id="CAJNYV010003764">
    <property type="protein sequence ID" value="CAF3609636.1"/>
    <property type="molecule type" value="Genomic_DNA"/>
</dbReference>